<accession>A0A8H7D6B6</accession>
<protein>
    <submittedName>
        <fullName evidence="5">FAD-binding domain-containing protein</fullName>
    </submittedName>
</protein>
<keyword evidence="6" id="KW-1185">Reference proteome</keyword>
<proteinExistence type="inferred from homology"/>
<keyword evidence="2" id="KW-0560">Oxidoreductase</keyword>
<feature type="domain" description="FAD-binding PCMH-type" evidence="4">
    <location>
        <begin position="123"/>
        <end position="306"/>
    </location>
</feature>
<evidence type="ECO:0000259" key="4">
    <source>
        <dbReference type="PROSITE" id="PS51387"/>
    </source>
</evidence>
<dbReference type="InterPro" id="IPR012951">
    <property type="entry name" value="BBE"/>
</dbReference>
<comment type="caution">
    <text evidence="5">The sequence shown here is derived from an EMBL/GenBank/DDBJ whole genome shotgun (WGS) entry which is preliminary data.</text>
</comment>
<dbReference type="SUPFAM" id="SSF56176">
    <property type="entry name" value="FAD-binding/transporter-associated domain-like"/>
    <property type="match status" value="1"/>
</dbReference>
<evidence type="ECO:0000256" key="1">
    <source>
        <dbReference type="ARBA" id="ARBA00005466"/>
    </source>
</evidence>
<gene>
    <name evidence="5" type="ORF">MVEN_00771900</name>
</gene>
<dbReference type="PROSITE" id="PS51387">
    <property type="entry name" value="FAD_PCMH"/>
    <property type="match status" value="1"/>
</dbReference>
<reference evidence="5" key="1">
    <citation type="submission" date="2020-05" db="EMBL/GenBank/DDBJ databases">
        <title>Mycena genomes resolve the evolution of fungal bioluminescence.</title>
        <authorList>
            <person name="Tsai I.J."/>
        </authorList>
    </citation>
    <scope>NUCLEOTIDE SEQUENCE</scope>
    <source>
        <strain evidence="5">CCC161011</strain>
    </source>
</reference>
<keyword evidence="3" id="KW-0732">Signal</keyword>
<dbReference type="Proteomes" id="UP000620124">
    <property type="component" value="Unassembled WGS sequence"/>
</dbReference>
<dbReference type="InterPro" id="IPR036318">
    <property type="entry name" value="FAD-bd_PCMH-like_sf"/>
</dbReference>
<dbReference type="Pfam" id="PF01565">
    <property type="entry name" value="FAD_binding_4"/>
    <property type="match status" value="1"/>
</dbReference>
<dbReference type="InterPro" id="IPR006094">
    <property type="entry name" value="Oxid_FAD_bind_N"/>
</dbReference>
<dbReference type="InterPro" id="IPR016166">
    <property type="entry name" value="FAD-bd_PCMH"/>
</dbReference>
<evidence type="ECO:0000256" key="2">
    <source>
        <dbReference type="ARBA" id="ARBA00023002"/>
    </source>
</evidence>
<feature type="chain" id="PRO_5034963777" evidence="3">
    <location>
        <begin position="17"/>
        <end position="572"/>
    </location>
</feature>
<dbReference type="GO" id="GO:0016491">
    <property type="term" value="F:oxidoreductase activity"/>
    <property type="evidence" value="ECO:0007669"/>
    <property type="project" value="UniProtKB-KW"/>
</dbReference>
<evidence type="ECO:0000313" key="6">
    <source>
        <dbReference type="Proteomes" id="UP000620124"/>
    </source>
</evidence>
<dbReference type="GO" id="GO:0071949">
    <property type="term" value="F:FAD binding"/>
    <property type="evidence" value="ECO:0007669"/>
    <property type="project" value="InterPro"/>
</dbReference>
<dbReference type="InterPro" id="IPR016169">
    <property type="entry name" value="FAD-bd_PCMH_sub2"/>
</dbReference>
<organism evidence="5 6">
    <name type="scientific">Mycena venus</name>
    <dbReference type="NCBI Taxonomy" id="2733690"/>
    <lineage>
        <taxon>Eukaryota</taxon>
        <taxon>Fungi</taxon>
        <taxon>Dikarya</taxon>
        <taxon>Basidiomycota</taxon>
        <taxon>Agaricomycotina</taxon>
        <taxon>Agaricomycetes</taxon>
        <taxon>Agaricomycetidae</taxon>
        <taxon>Agaricales</taxon>
        <taxon>Marasmiineae</taxon>
        <taxon>Mycenaceae</taxon>
        <taxon>Mycena</taxon>
    </lineage>
</organism>
<evidence type="ECO:0000313" key="5">
    <source>
        <dbReference type="EMBL" id="KAF7360418.1"/>
    </source>
</evidence>
<dbReference type="AlphaFoldDB" id="A0A8H7D6B6"/>
<name>A0A8H7D6B6_9AGAR</name>
<dbReference type="Pfam" id="PF08031">
    <property type="entry name" value="BBE"/>
    <property type="match status" value="1"/>
</dbReference>
<dbReference type="OrthoDB" id="9983560at2759"/>
<dbReference type="EMBL" id="JACAZI010000005">
    <property type="protein sequence ID" value="KAF7360418.1"/>
    <property type="molecule type" value="Genomic_DNA"/>
</dbReference>
<evidence type="ECO:0000256" key="3">
    <source>
        <dbReference type="SAM" id="SignalP"/>
    </source>
</evidence>
<dbReference type="PANTHER" id="PTHR13878">
    <property type="entry name" value="GULONOLACTONE OXIDASE"/>
    <property type="match status" value="1"/>
</dbReference>
<dbReference type="Gene3D" id="3.30.465.10">
    <property type="match status" value="2"/>
</dbReference>
<sequence>MFVFTSILFWASVTLGHPYGPADVSPEQWKALNASVGGRLNVGIPVARPCFTEAGTGVAGSTNAIECAAVRQGWGNSLFFVEQFGAYQNVQWGSCQATTQTCVISGANTSDPAPSNPPNVCQQGSVPPHYIDVRDASDVQKALKFSKQTGVPLVVKNTGHDYKGRSSAPGSLALWTHNLQSLSYNASFVPAGCPASHAKPGVTMGAGSIITNIVAFAEANDITVVTGAETSVGASGGWVMGGGHGALSNTLGLGVDRVLEFKIVTPTGAFLTANECQNTDLFWALRGGGGGTFGVVLESTTLASPKMTLQVAFAAFSRTNTNATRGFYEVLVENSVRWAEQGFGGYIEPFQALYVTPKLNSTESAATMKPLFDYVTSLAPTDPGVQILSTELPSYGAFFQNFLANSGAPVGENAALGTRLIPAANFNSTASRSALVDALMQTLAHVTFDLTLIATTPYNVPDTGATSVTEAWRTAIWHAVAEGGWDASVPIADEKAAYTGISQAVDFLRAITPDAAYQNEADIHEPNHEVSFWGTHYARLLQIKKKYDPDNVLSCWHCVGYDPSSPRFSCYV</sequence>
<dbReference type="InterPro" id="IPR050432">
    <property type="entry name" value="FAD-linked_Oxidoreductases_BP"/>
</dbReference>
<comment type="similarity">
    <text evidence="1">Belongs to the oxygen-dependent FAD-linked oxidoreductase family.</text>
</comment>
<dbReference type="PANTHER" id="PTHR13878:SF91">
    <property type="entry name" value="FAD BINDING DOMAIN PROTEIN (AFU_ORTHOLOGUE AFUA_6G12070)-RELATED"/>
    <property type="match status" value="1"/>
</dbReference>
<feature type="signal peptide" evidence="3">
    <location>
        <begin position="1"/>
        <end position="16"/>
    </location>
</feature>